<dbReference type="InterPro" id="IPR050428">
    <property type="entry name" value="TCS_sensor_his_kinase"/>
</dbReference>
<dbReference type="InterPro" id="IPR003594">
    <property type="entry name" value="HATPase_dom"/>
</dbReference>
<dbReference type="SUPFAM" id="SSF55874">
    <property type="entry name" value="ATPase domain of HSP90 chaperone/DNA topoisomerase II/histidine kinase"/>
    <property type="match status" value="1"/>
</dbReference>
<keyword evidence="3" id="KW-0597">Phosphoprotein</keyword>
<dbReference type="InterPro" id="IPR005467">
    <property type="entry name" value="His_kinase_dom"/>
</dbReference>
<evidence type="ECO:0000313" key="11">
    <source>
        <dbReference type="Proteomes" id="UP000741013"/>
    </source>
</evidence>
<protein>
    <recommendedName>
        <fullName evidence="2">histidine kinase</fullName>
        <ecNumber evidence="2">2.7.13.3</ecNumber>
    </recommendedName>
</protein>
<evidence type="ECO:0000259" key="9">
    <source>
        <dbReference type="PROSITE" id="PS50109"/>
    </source>
</evidence>
<comment type="catalytic activity">
    <reaction evidence="1">
        <text>ATP + protein L-histidine = ADP + protein N-phospho-L-histidine.</text>
        <dbReference type="EC" id="2.7.13.3"/>
    </reaction>
</comment>
<dbReference type="EMBL" id="JAGGMS010000001">
    <property type="protein sequence ID" value="MBP2186935.1"/>
    <property type="molecule type" value="Genomic_DNA"/>
</dbReference>
<dbReference type="RefSeq" id="WP_209670339.1">
    <property type="nucleotide sequence ID" value="NZ_JAGGMS010000001.1"/>
</dbReference>
<evidence type="ECO:0000256" key="1">
    <source>
        <dbReference type="ARBA" id="ARBA00000085"/>
    </source>
</evidence>
<keyword evidence="7" id="KW-1133">Transmembrane helix</keyword>
<keyword evidence="4" id="KW-0808">Transferase</keyword>
<dbReference type="PANTHER" id="PTHR45436:SF5">
    <property type="entry name" value="SENSOR HISTIDINE KINASE TRCS"/>
    <property type="match status" value="1"/>
</dbReference>
<feature type="domain" description="Histidine kinase" evidence="9">
    <location>
        <begin position="168"/>
        <end position="274"/>
    </location>
</feature>
<comment type="caution">
    <text evidence="10">The sequence shown here is derived from an EMBL/GenBank/DDBJ whole genome shotgun (WGS) entry which is preliminary data.</text>
</comment>
<evidence type="ECO:0000256" key="5">
    <source>
        <dbReference type="ARBA" id="ARBA00022692"/>
    </source>
</evidence>
<dbReference type="Pfam" id="PF02518">
    <property type="entry name" value="HATPase_c"/>
    <property type="match status" value="1"/>
</dbReference>
<keyword evidence="11" id="KW-1185">Reference proteome</keyword>
<dbReference type="PROSITE" id="PS50109">
    <property type="entry name" value="HIS_KIN"/>
    <property type="match status" value="1"/>
</dbReference>
<evidence type="ECO:0000256" key="3">
    <source>
        <dbReference type="ARBA" id="ARBA00022553"/>
    </source>
</evidence>
<reference evidence="10 11" key="1">
    <citation type="submission" date="2021-03" db="EMBL/GenBank/DDBJ databases">
        <title>Sequencing the genomes of 1000 actinobacteria strains.</title>
        <authorList>
            <person name="Klenk H.-P."/>
        </authorList>
    </citation>
    <scope>NUCLEOTIDE SEQUENCE [LARGE SCALE GENOMIC DNA]</scope>
    <source>
        <strain evidence="10 11">DSM 45510</strain>
    </source>
</reference>
<sequence>MATRARELLDRSRVLRERARAAAVQFLSTPGQEPGPQRGPRVIEAPPPPLPVDNTEQEALAGICASVALRDLNLVDSLLSQLEEMEAREDDDERLAELYRLDHLAARLRRNAENLRVLAGREAGDNASETASVVDVIRAGMSSITHYSRVSIGRVVSLGVVGFAAEDLSRLLSELLDNATGQSSPNTPVRVSAHLTEQGSVLIRIEDEGIGVPAERLAELNDRLVAEPVLDHASVRHMGLAVVRRLAVRHGMKVRLERRVPHGTTATVLLPAELVSELPEASWSGTSTVVVPANGFTPTLAPQAEAVPLARRPQASGSTTLPKRTAGASGATATAEPLTQRKPSPAPRGDEDGGITSGGLPRRVPRSIKGTGEDEQPPPPPPAPEDPIDGHDRLLADLGAFSDGERAALEEQPGPRDENGPAKPPEGPQA</sequence>
<evidence type="ECO:0000313" key="10">
    <source>
        <dbReference type="EMBL" id="MBP2186935.1"/>
    </source>
</evidence>
<accession>A0ABS4Q722</accession>
<feature type="region of interest" description="Disordered" evidence="8">
    <location>
        <begin position="305"/>
        <end position="430"/>
    </location>
</feature>
<dbReference type="EC" id="2.7.13.3" evidence="2"/>
<gene>
    <name evidence="10" type="ORF">JOM49_008461</name>
</gene>
<keyword evidence="7" id="KW-0472">Membrane</keyword>
<proteinExistence type="predicted"/>
<name>A0ABS4Q722_9PSEU</name>
<feature type="compositionally biased region" description="Basic and acidic residues" evidence="8">
    <location>
        <begin position="403"/>
        <end position="420"/>
    </location>
</feature>
<dbReference type="SMART" id="SM00387">
    <property type="entry name" value="HATPase_c"/>
    <property type="match status" value="1"/>
</dbReference>
<evidence type="ECO:0000256" key="7">
    <source>
        <dbReference type="ARBA" id="ARBA00022989"/>
    </source>
</evidence>
<evidence type="ECO:0000256" key="4">
    <source>
        <dbReference type="ARBA" id="ARBA00022679"/>
    </source>
</evidence>
<dbReference type="PANTHER" id="PTHR45436">
    <property type="entry name" value="SENSOR HISTIDINE KINASE YKOH"/>
    <property type="match status" value="1"/>
</dbReference>
<dbReference type="Proteomes" id="UP000741013">
    <property type="component" value="Unassembled WGS sequence"/>
</dbReference>
<evidence type="ECO:0000256" key="2">
    <source>
        <dbReference type="ARBA" id="ARBA00012438"/>
    </source>
</evidence>
<keyword evidence="6 10" id="KW-0418">Kinase</keyword>
<feature type="compositionally biased region" description="Low complexity" evidence="8">
    <location>
        <begin position="325"/>
        <end position="335"/>
    </location>
</feature>
<dbReference type="Gene3D" id="3.30.565.10">
    <property type="entry name" value="Histidine kinase-like ATPase, C-terminal domain"/>
    <property type="match status" value="1"/>
</dbReference>
<evidence type="ECO:0000256" key="6">
    <source>
        <dbReference type="ARBA" id="ARBA00022777"/>
    </source>
</evidence>
<evidence type="ECO:0000256" key="8">
    <source>
        <dbReference type="SAM" id="MobiDB-lite"/>
    </source>
</evidence>
<dbReference type="InterPro" id="IPR036890">
    <property type="entry name" value="HATPase_C_sf"/>
</dbReference>
<organism evidence="10 11">
    <name type="scientific">Amycolatopsis magusensis</name>
    <dbReference type="NCBI Taxonomy" id="882444"/>
    <lineage>
        <taxon>Bacteria</taxon>
        <taxon>Bacillati</taxon>
        <taxon>Actinomycetota</taxon>
        <taxon>Actinomycetes</taxon>
        <taxon>Pseudonocardiales</taxon>
        <taxon>Pseudonocardiaceae</taxon>
        <taxon>Amycolatopsis</taxon>
    </lineage>
</organism>
<keyword evidence="5" id="KW-0812">Transmembrane</keyword>
<dbReference type="GO" id="GO:0016301">
    <property type="term" value="F:kinase activity"/>
    <property type="evidence" value="ECO:0007669"/>
    <property type="project" value="UniProtKB-KW"/>
</dbReference>